<keyword evidence="2" id="KW-1185">Reference proteome</keyword>
<organism evidence="1 2">
    <name type="scientific">Euplotes crassus</name>
    <dbReference type="NCBI Taxonomy" id="5936"/>
    <lineage>
        <taxon>Eukaryota</taxon>
        <taxon>Sar</taxon>
        <taxon>Alveolata</taxon>
        <taxon>Ciliophora</taxon>
        <taxon>Intramacronucleata</taxon>
        <taxon>Spirotrichea</taxon>
        <taxon>Hypotrichia</taxon>
        <taxon>Euplotida</taxon>
        <taxon>Euplotidae</taxon>
        <taxon>Moneuplotes</taxon>
    </lineage>
</organism>
<sequence length="406" mass="46433">MAHFLQRGDIQVEVCLESFDCTDSEGQDSPVLLDTSSGEICAEDMTVSNEISVNMNQLSVISIDSQLNLCTQRENGQLKKLLGRLDLSDHFTIKKLTLKDVEIFDFMNKELREHFSLSLCTIHLAFTVYLQFLEKVRCSPIPTAISCLLCAAKFNESQYNVPYIEEIIKFVPREDKVSQNIIERQEIMVLIENDWNLLQTTLWKSLQYLIASKKELEKCQHLLESEVHKGKVFAVPKRFGSLEEIYKRENSVADIGLLGAKSEIEIVRKKYHKKQSKSFYNIDENFKCSNEGTKKSSNFLEVPKKSKKKRRKGNKCKKLKMSRIRKISEGLSDILRIYESTDSENTKSNISNTEGSTFNDSISTISDNCRSVSQTGHLMQSERDLTDGLPNESSEEVIEIIQLPRS</sequence>
<accession>A0AAD1URN6</accession>
<reference evidence="1" key="1">
    <citation type="submission" date="2023-07" db="EMBL/GenBank/DDBJ databases">
        <authorList>
            <consortium name="AG Swart"/>
            <person name="Singh M."/>
            <person name="Singh A."/>
            <person name="Seah K."/>
            <person name="Emmerich C."/>
        </authorList>
    </citation>
    <scope>NUCLEOTIDE SEQUENCE</scope>
    <source>
        <strain evidence="1">DP1</strain>
    </source>
</reference>
<comment type="caution">
    <text evidence="1">The sequence shown here is derived from an EMBL/GenBank/DDBJ whole genome shotgun (WGS) entry which is preliminary data.</text>
</comment>
<proteinExistence type="predicted"/>
<evidence type="ECO:0000313" key="2">
    <source>
        <dbReference type="Proteomes" id="UP001295684"/>
    </source>
</evidence>
<dbReference type="AlphaFoldDB" id="A0AAD1URN6"/>
<dbReference type="Proteomes" id="UP001295684">
    <property type="component" value="Unassembled WGS sequence"/>
</dbReference>
<protein>
    <recommendedName>
        <fullName evidence="3">Cyclin-like domain-containing protein</fullName>
    </recommendedName>
</protein>
<dbReference type="InterPro" id="IPR036915">
    <property type="entry name" value="Cyclin-like_sf"/>
</dbReference>
<gene>
    <name evidence="1" type="ORF">ECRASSUSDP1_LOCUS11144</name>
</gene>
<dbReference type="SUPFAM" id="SSF47954">
    <property type="entry name" value="Cyclin-like"/>
    <property type="match status" value="1"/>
</dbReference>
<evidence type="ECO:0008006" key="3">
    <source>
        <dbReference type="Google" id="ProtNLM"/>
    </source>
</evidence>
<dbReference type="EMBL" id="CAMPGE010010997">
    <property type="protein sequence ID" value="CAI2369840.1"/>
    <property type="molecule type" value="Genomic_DNA"/>
</dbReference>
<dbReference type="Gene3D" id="1.10.472.10">
    <property type="entry name" value="Cyclin-like"/>
    <property type="match status" value="1"/>
</dbReference>
<name>A0AAD1URN6_EUPCR</name>
<evidence type="ECO:0000313" key="1">
    <source>
        <dbReference type="EMBL" id="CAI2369840.1"/>
    </source>
</evidence>